<evidence type="ECO:0000256" key="1">
    <source>
        <dbReference type="SAM" id="MobiDB-lite"/>
    </source>
</evidence>
<feature type="region of interest" description="Disordered" evidence="1">
    <location>
        <begin position="67"/>
        <end position="91"/>
    </location>
</feature>
<proteinExistence type="predicted"/>
<gene>
    <name evidence="2" type="ORF">A5771_01535</name>
</gene>
<sequence length="91" mass="8558">MPAVSASAWQASGAAAGSINAGSSNASAAMRGRMAASSRRLTIAAHEYEAMDNGGAAALAAVPQGGAGITPMAPRGSGADGGTAGGFGIPR</sequence>
<evidence type="ECO:0000313" key="2">
    <source>
        <dbReference type="EMBL" id="OBG09365.1"/>
    </source>
</evidence>
<dbReference type="AlphaFoldDB" id="A0A1A2EM95"/>
<dbReference type="Proteomes" id="UP000093985">
    <property type="component" value="Unassembled WGS sequence"/>
</dbReference>
<accession>A0A1A2EM95</accession>
<dbReference type="EMBL" id="LZIN01000016">
    <property type="protein sequence ID" value="OBG09365.1"/>
    <property type="molecule type" value="Genomic_DNA"/>
</dbReference>
<protein>
    <submittedName>
        <fullName evidence="2">Uncharacterized protein</fullName>
    </submittedName>
</protein>
<organism evidence="2 3">
    <name type="scientific">Mycolicibacter sinensis (strain JDM601)</name>
    <name type="common">Mycobacterium sinense</name>
    <dbReference type="NCBI Taxonomy" id="875328"/>
    <lineage>
        <taxon>Bacteria</taxon>
        <taxon>Bacillati</taxon>
        <taxon>Actinomycetota</taxon>
        <taxon>Actinomycetes</taxon>
        <taxon>Mycobacteriales</taxon>
        <taxon>Mycobacteriaceae</taxon>
        <taxon>Mycolicibacter</taxon>
    </lineage>
</organism>
<name>A0A1A2EM95_MYCSD</name>
<evidence type="ECO:0000313" key="3">
    <source>
        <dbReference type="Proteomes" id="UP000093985"/>
    </source>
</evidence>
<comment type="caution">
    <text evidence="2">The sequence shown here is derived from an EMBL/GenBank/DDBJ whole genome shotgun (WGS) entry which is preliminary data.</text>
</comment>
<reference evidence="3" key="1">
    <citation type="submission" date="2016-06" db="EMBL/GenBank/DDBJ databases">
        <authorList>
            <person name="Sutton G."/>
            <person name="Brinkac L."/>
            <person name="Sanka R."/>
            <person name="Adams M."/>
            <person name="Lau E."/>
            <person name="Mehaffy C."/>
            <person name="Tameris M."/>
            <person name="Hatherill M."/>
            <person name="Hanekom W."/>
            <person name="Mahomed H."/>
            <person name="Mcshane H."/>
        </authorList>
    </citation>
    <scope>NUCLEOTIDE SEQUENCE [LARGE SCALE GENOMIC DNA]</scope>
    <source>
        <strain evidence="3">852014-51077_SCH5608930-a</strain>
    </source>
</reference>
<feature type="compositionally biased region" description="Gly residues" evidence="1">
    <location>
        <begin position="78"/>
        <end position="91"/>
    </location>
</feature>